<evidence type="ECO:0000256" key="1">
    <source>
        <dbReference type="ARBA" id="ARBA00009497"/>
    </source>
</evidence>
<feature type="domain" description="Ferritin/DPS" evidence="3">
    <location>
        <begin position="19"/>
        <end position="151"/>
    </location>
</feature>
<dbReference type="InterPro" id="IPR009078">
    <property type="entry name" value="Ferritin-like_SF"/>
</dbReference>
<dbReference type="Pfam" id="PF00210">
    <property type="entry name" value="Ferritin"/>
    <property type="match status" value="1"/>
</dbReference>
<dbReference type="InterPro" id="IPR008331">
    <property type="entry name" value="Ferritin_DPS_dom"/>
</dbReference>
<keyword evidence="2" id="KW-0175">Coiled coil</keyword>
<dbReference type="InterPro" id="IPR012347">
    <property type="entry name" value="Ferritin-like"/>
</dbReference>
<accession>A0ABN1IFY0</accession>
<organism evidence="4 5">
    <name type="scientific">Aquimarina litoralis</name>
    <dbReference type="NCBI Taxonomy" id="584605"/>
    <lineage>
        <taxon>Bacteria</taxon>
        <taxon>Pseudomonadati</taxon>
        <taxon>Bacteroidota</taxon>
        <taxon>Flavobacteriia</taxon>
        <taxon>Flavobacteriales</taxon>
        <taxon>Flavobacteriaceae</taxon>
        <taxon>Aquimarina</taxon>
    </lineage>
</organism>
<dbReference type="EMBL" id="BAAAGE010000001">
    <property type="protein sequence ID" value="GAA0712396.1"/>
    <property type="molecule type" value="Genomic_DNA"/>
</dbReference>
<proteinExistence type="inferred from homology"/>
<feature type="coiled-coil region" evidence="2">
    <location>
        <begin position="48"/>
        <end position="75"/>
    </location>
</feature>
<evidence type="ECO:0000256" key="2">
    <source>
        <dbReference type="SAM" id="Coils"/>
    </source>
</evidence>
<keyword evidence="5" id="KW-1185">Reference proteome</keyword>
<evidence type="ECO:0000313" key="5">
    <source>
        <dbReference type="Proteomes" id="UP001501758"/>
    </source>
</evidence>
<evidence type="ECO:0000259" key="3">
    <source>
        <dbReference type="Pfam" id="PF00210"/>
    </source>
</evidence>
<reference evidence="4 5" key="1">
    <citation type="journal article" date="2019" name="Int. J. Syst. Evol. Microbiol.">
        <title>The Global Catalogue of Microorganisms (GCM) 10K type strain sequencing project: providing services to taxonomists for standard genome sequencing and annotation.</title>
        <authorList>
            <consortium name="The Broad Institute Genomics Platform"/>
            <consortium name="The Broad Institute Genome Sequencing Center for Infectious Disease"/>
            <person name="Wu L."/>
            <person name="Ma J."/>
        </authorList>
    </citation>
    <scope>NUCLEOTIDE SEQUENCE [LARGE SCALE GENOMIC DNA]</scope>
    <source>
        <strain evidence="4 5">JCM 15974</strain>
    </source>
</reference>
<dbReference type="Gene3D" id="1.20.1260.10">
    <property type="match status" value="1"/>
</dbReference>
<dbReference type="PANTHER" id="PTHR42932">
    <property type="entry name" value="GENERAL STRESS PROTEIN 20U"/>
    <property type="match status" value="1"/>
</dbReference>
<dbReference type="RefSeq" id="WP_343909768.1">
    <property type="nucleotide sequence ID" value="NZ_BAAAGE010000001.1"/>
</dbReference>
<dbReference type="Proteomes" id="UP001501758">
    <property type="component" value="Unassembled WGS sequence"/>
</dbReference>
<evidence type="ECO:0000313" key="4">
    <source>
        <dbReference type="EMBL" id="GAA0712396.1"/>
    </source>
</evidence>
<sequence>MNHLTINNNLRISTIWECNALLADYQMYYQKIRDFHRYIGNNKQNDLHDRFEQLYNQAKTNIDSLAERIADIQDEPVSGYRELKKITSIERGLLPQTDEEMIKEIIRDHAVILDRMKSIRNNTTITGDEKTKDLIQSYINEIKKSSVTLATWSKRPKMHLETVSLNFNKQ</sequence>
<protein>
    <submittedName>
        <fullName evidence="4">Dps family protein</fullName>
    </submittedName>
</protein>
<dbReference type="InterPro" id="IPR002177">
    <property type="entry name" value="DPS_DNA-bd"/>
</dbReference>
<comment type="similarity">
    <text evidence="1">Belongs to the Dps family.</text>
</comment>
<gene>
    <name evidence="4" type="ORF">GCM10009430_02760</name>
</gene>
<name>A0ABN1IFY0_9FLAO</name>
<dbReference type="SUPFAM" id="SSF47240">
    <property type="entry name" value="Ferritin-like"/>
    <property type="match status" value="1"/>
</dbReference>
<comment type="caution">
    <text evidence="4">The sequence shown here is derived from an EMBL/GenBank/DDBJ whole genome shotgun (WGS) entry which is preliminary data.</text>
</comment>
<dbReference type="PANTHER" id="PTHR42932:SF1">
    <property type="entry name" value="GENERAL STRESS PROTEIN 20U"/>
    <property type="match status" value="1"/>
</dbReference>